<dbReference type="Gene3D" id="3.30.460.10">
    <property type="entry name" value="Beta Polymerase, domain 2"/>
    <property type="match status" value="1"/>
</dbReference>
<reference evidence="1 2" key="1">
    <citation type="journal article" date="2005" name="Int. J. Syst. Evol. Microbiol.">
        <title>Bacillus cibi sp. nov., isolated from jeotgal, a traditional Korean fermented seafood.</title>
        <authorList>
            <person name="Yoon J.H."/>
            <person name="Lee C.H."/>
            <person name="Oh T.K."/>
        </authorList>
    </citation>
    <scope>NUCLEOTIDE SEQUENCE [LARGE SCALE GENOMIC DNA]</scope>
    <source>
        <strain evidence="1 2">DSM 16189</strain>
    </source>
</reference>
<proteinExistence type="predicted"/>
<comment type="caution">
    <text evidence="1">The sequence shown here is derived from an EMBL/GenBank/DDBJ whole genome shotgun (WGS) entry which is preliminary data.</text>
</comment>
<sequence>MDNGNEHNNIPVWAFERIEIVKPDPDWKEKGIREREELHNVLSAFNVKQVEHIGSTAISNLPAKPIIDLMASVPSLELIREIAETLALHHWHYVPPKLDKKPWRRFFVKVKNDKRVAHLQLMQKGEERWEKLLAFRDKLRTDAHLANEYAVMKSQLAQEFNDDRERYTEAKTEFVNKVLFS</sequence>
<dbReference type="AlphaFoldDB" id="A0A084GW49"/>
<dbReference type="STRING" id="246786.GS18_0210510"/>
<accession>A0A084GW49</accession>
<organism evidence="1 2">
    <name type="scientific">Metabacillus indicus</name>
    <name type="common">Bacillus indicus</name>
    <dbReference type="NCBI Taxonomy" id="246786"/>
    <lineage>
        <taxon>Bacteria</taxon>
        <taxon>Bacillati</taxon>
        <taxon>Bacillota</taxon>
        <taxon>Bacilli</taxon>
        <taxon>Bacillales</taxon>
        <taxon>Bacillaceae</taxon>
        <taxon>Metabacillus</taxon>
    </lineage>
</organism>
<dbReference type="PANTHER" id="PTHR34822">
    <property type="entry name" value="GRPB DOMAIN PROTEIN (AFU_ORTHOLOGUE AFUA_1G01530)"/>
    <property type="match status" value="1"/>
</dbReference>
<dbReference type="OrthoDB" id="9799092at2"/>
<evidence type="ECO:0000313" key="2">
    <source>
        <dbReference type="Proteomes" id="UP000028549"/>
    </source>
</evidence>
<dbReference type="InterPro" id="IPR043519">
    <property type="entry name" value="NT_sf"/>
</dbReference>
<evidence type="ECO:0008006" key="3">
    <source>
        <dbReference type="Google" id="ProtNLM"/>
    </source>
</evidence>
<gene>
    <name evidence="1" type="ORF">GS18_0210510</name>
</gene>
<name>A0A084GW49_METID</name>
<dbReference type="InterPro" id="IPR007344">
    <property type="entry name" value="GrpB/CoaE"/>
</dbReference>
<dbReference type="RefSeq" id="WP_035206960.1">
    <property type="nucleotide sequence ID" value="NZ_JNVC02000005.1"/>
</dbReference>
<protein>
    <recommendedName>
        <fullName evidence="3">GrpB family protein</fullName>
    </recommendedName>
</protein>
<dbReference type="EMBL" id="JNVC02000005">
    <property type="protein sequence ID" value="KEZ51561.1"/>
    <property type="molecule type" value="Genomic_DNA"/>
</dbReference>
<keyword evidence="2" id="KW-1185">Reference proteome</keyword>
<dbReference type="Proteomes" id="UP000028549">
    <property type="component" value="Unassembled WGS sequence"/>
</dbReference>
<evidence type="ECO:0000313" key="1">
    <source>
        <dbReference type="EMBL" id="KEZ51561.1"/>
    </source>
</evidence>
<dbReference type="Pfam" id="PF04229">
    <property type="entry name" value="GrpB"/>
    <property type="match status" value="1"/>
</dbReference>
<dbReference type="PANTHER" id="PTHR34822:SF1">
    <property type="entry name" value="GRPB FAMILY PROTEIN"/>
    <property type="match status" value="1"/>
</dbReference>
<dbReference type="SUPFAM" id="SSF81301">
    <property type="entry name" value="Nucleotidyltransferase"/>
    <property type="match status" value="1"/>
</dbReference>